<evidence type="ECO:0000313" key="3">
    <source>
        <dbReference type="Proteomes" id="UP000634136"/>
    </source>
</evidence>
<dbReference type="Proteomes" id="UP000634136">
    <property type="component" value="Unassembled WGS sequence"/>
</dbReference>
<comment type="caution">
    <text evidence="2">The sequence shown here is derived from an EMBL/GenBank/DDBJ whole genome shotgun (WGS) entry which is preliminary data.</text>
</comment>
<organism evidence="2 3">
    <name type="scientific">Senna tora</name>
    <dbReference type="NCBI Taxonomy" id="362788"/>
    <lineage>
        <taxon>Eukaryota</taxon>
        <taxon>Viridiplantae</taxon>
        <taxon>Streptophyta</taxon>
        <taxon>Embryophyta</taxon>
        <taxon>Tracheophyta</taxon>
        <taxon>Spermatophyta</taxon>
        <taxon>Magnoliopsida</taxon>
        <taxon>eudicotyledons</taxon>
        <taxon>Gunneridae</taxon>
        <taxon>Pentapetalae</taxon>
        <taxon>rosids</taxon>
        <taxon>fabids</taxon>
        <taxon>Fabales</taxon>
        <taxon>Fabaceae</taxon>
        <taxon>Caesalpinioideae</taxon>
        <taxon>Cassia clade</taxon>
        <taxon>Senna</taxon>
    </lineage>
</organism>
<reference evidence="2" key="1">
    <citation type="submission" date="2020-09" db="EMBL/GenBank/DDBJ databases">
        <title>Genome-Enabled Discovery of Anthraquinone Biosynthesis in Senna tora.</title>
        <authorList>
            <person name="Kang S.-H."/>
            <person name="Pandey R.P."/>
            <person name="Lee C.-M."/>
            <person name="Sim J.-S."/>
            <person name="Jeong J.-T."/>
            <person name="Choi B.-S."/>
            <person name="Jung M."/>
            <person name="Ginzburg D."/>
            <person name="Zhao K."/>
            <person name="Won S.Y."/>
            <person name="Oh T.-J."/>
            <person name="Yu Y."/>
            <person name="Kim N.-H."/>
            <person name="Lee O.R."/>
            <person name="Lee T.-H."/>
            <person name="Bashyal P."/>
            <person name="Kim T.-S."/>
            <person name="Lee W.-H."/>
            <person name="Kawkins C."/>
            <person name="Kim C.-K."/>
            <person name="Kim J.S."/>
            <person name="Ahn B.O."/>
            <person name="Rhee S.Y."/>
            <person name="Sohng J.K."/>
        </authorList>
    </citation>
    <scope>NUCLEOTIDE SEQUENCE</scope>
    <source>
        <tissue evidence="2">Leaf</tissue>
    </source>
</reference>
<gene>
    <name evidence="2" type="ORF">G2W53_008197</name>
</gene>
<evidence type="ECO:0000256" key="1">
    <source>
        <dbReference type="SAM" id="MobiDB-lite"/>
    </source>
</evidence>
<sequence>MVRATEGIAEIGDNSIGNSAAIDEREMIERFSSSESSDEGED</sequence>
<accession>A0A835CGR1</accession>
<dbReference type="AlphaFoldDB" id="A0A835CGR1"/>
<protein>
    <submittedName>
        <fullName evidence="2">Uncharacterized protein</fullName>
    </submittedName>
</protein>
<name>A0A835CGR1_9FABA</name>
<keyword evidence="3" id="KW-1185">Reference proteome</keyword>
<feature type="region of interest" description="Disordered" evidence="1">
    <location>
        <begin position="19"/>
        <end position="42"/>
    </location>
</feature>
<evidence type="ECO:0000313" key="2">
    <source>
        <dbReference type="EMBL" id="KAF7839715.1"/>
    </source>
</evidence>
<dbReference type="EMBL" id="JAAIUW010000003">
    <property type="protein sequence ID" value="KAF7839715.1"/>
    <property type="molecule type" value="Genomic_DNA"/>
</dbReference>
<proteinExistence type="predicted"/>